<feature type="signal peptide" evidence="1">
    <location>
        <begin position="1"/>
        <end position="24"/>
    </location>
</feature>
<name>A0ABW4N0V0_9CAUL</name>
<dbReference type="RefSeq" id="WP_377283147.1">
    <property type="nucleotide sequence ID" value="NZ_JBHRSI010000008.1"/>
</dbReference>
<evidence type="ECO:0000313" key="2">
    <source>
        <dbReference type="EMBL" id="MFD1783661.1"/>
    </source>
</evidence>
<feature type="chain" id="PRO_5045261462" description="DUF885 domain-containing protein" evidence="1">
    <location>
        <begin position="25"/>
        <end position="205"/>
    </location>
</feature>
<evidence type="ECO:0008006" key="4">
    <source>
        <dbReference type="Google" id="ProtNLM"/>
    </source>
</evidence>
<sequence length="205" mass="23043">MKKLTLLSAVAGSALALSAGAAAAQTWGDRHEELMEMIDEGVREGDLGPAEAERLREELHDIASLEARYSVGGFSSFEARELDRLYDGLTAEVHAEIDMAPARYGWFGGPGWTDSRGTWISIDRRRDQLERRIDRAIDRGRLTPAEAVRLRAEFNRIASLEARYRLGGLSGWERADLDRRFDRLADLIRLEARDGQRLYGFGYGD</sequence>
<proteinExistence type="predicted"/>
<dbReference type="EMBL" id="JBHUEY010000001">
    <property type="protein sequence ID" value="MFD1783661.1"/>
    <property type="molecule type" value="Genomic_DNA"/>
</dbReference>
<evidence type="ECO:0000313" key="3">
    <source>
        <dbReference type="Proteomes" id="UP001597237"/>
    </source>
</evidence>
<keyword evidence="1" id="KW-0732">Signal</keyword>
<organism evidence="2 3">
    <name type="scientific">Phenylobacterium terrae</name>
    <dbReference type="NCBI Taxonomy" id="2665495"/>
    <lineage>
        <taxon>Bacteria</taxon>
        <taxon>Pseudomonadati</taxon>
        <taxon>Pseudomonadota</taxon>
        <taxon>Alphaproteobacteria</taxon>
        <taxon>Caulobacterales</taxon>
        <taxon>Caulobacteraceae</taxon>
        <taxon>Phenylobacterium</taxon>
    </lineage>
</organism>
<keyword evidence="3" id="KW-1185">Reference proteome</keyword>
<protein>
    <recommendedName>
        <fullName evidence="4">DUF885 domain-containing protein</fullName>
    </recommendedName>
</protein>
<comment type="caution">
    <text evidence="2">The sequence shown here is derived from an EMBL/GenBank/DDBJ whole genome shotgun (WGS) entry which is preliminary data.</text>
</comment>
<evidence type="ECO:0000256" key="1">
    <source>
        <dbReference type="SAM" id="SignalP"/>
    </source>
</evidence>
<gene>
    <name evidence="2" type="ORF">ACFSC0_09675</name>
</gene>
<reference evidence="3" key="1">
    <citation type="journal article" date="2019" name="Int. J. Syst. Evol. Microbiol.">
        <title>The Global Catalogue of Microorganisms (GCM) 10K type strain sequencing project: providing services to taxonomists for standard genome sequencing and annotation.</title>
        <authorList>
            <consortium name="The Broad Institute Genomics Platform"/>
            <consortium name="The Broad Institute Genome Sequencing Center for Infectious Disease"/>
            <person name="Wu L."/>
            <person name="Ma J."/>
        </authorList>
    </citation>
    <scope>NUCLEOTIDE SEQUENCE [LARGE SCALE GENOMIC DNA]</scope>
    <source>
        <strain evidence="3">DFY28</strain>
    </source>
</reference>
<dbReference type="Proteomes" id="UP001597237">
    <property type="component" value="Unassembled WGS sequence"/>
</dbReference>
<accession>A0ABW4N0V0</accession>